<dbReference type="SUPFAM" id="SSF56024">
    <property type="entry name" value="Phospholipase D/nuclease"/>
    <property type="match status" value="1"/>
</dbReference>
<dbReference type="PANTHER" id="PTHR43856:SF1">
    <property type="entry name" value="MITOCHONDRIAL CARDIOLIPIN HYDROLASE"/>
    <property type="match status" value="1"/>
</dbReference>
<dbReference type="InterPro" id="IPR051406">
    <property type="entry name" value="PLD_domain"/>
</dbReference>
<sequence length="449" mass="52549">MQTEALFSNIAERIQTEIQSAKQEIYVAVAWFTHRELFAALLQKAQSGVKVQLMISNDDINQNAIDFEQLNLGKSAIYRVGDGNMDLMHNKFCVIDGYTVITGSYNWSYKAQKNHENIIITKGDDVLARQFINQFVALRQMYFGSMQNAQSVDFDLNKVIRRLDILKNYILLEDEEDIAREQDKLAAYQHDELDLIIQSLHAQQYHQAIQLIEEFIQKNKQITLFVDAELTALKFEIRKLEHQLLAYDTEKTELEKLLSDFHHAHTEALGDCIERLLFLKKQLASNEEEYREAERDERTYREQAILEREKQIIQLSNEEKRALKQAYRKASQICHPDRVGDEMKERAQEIFVELNRAYEKNDLQAVQNILKQLQNGVFKAKSDTVNQKDELQAEIATLKAKIAQLEQQICAIKDSESYQEIMQIDDWQQYFSEVKVQLQDEIVRLEEML</sequence>
<evidence type="ECO:0000313" key="11">
    <source>
        <dbReference type="EMBL" id="OOS22993.1"/>
    </source>
</evidence>
<dbReference type="InterPro" id="IPR001736">
    <property type="entry name" value="PLipase_D/transphosphatidylase"/>
</dbReference>
<dbReference type="InterPro" id="IPR025202">
    <property type="entry name" value="PLD-like_dom"/>
</dbReference>
<dbReference type="InterPro" id="IPR001623">
    <property type="entry name" value="DnaJ_domain"/>
</dbReference>
<keyword evidence="7" id="KW-0143">Chaperone</keyword>
<keyword evidence="12" id="KW-1185">Reference proteome</keyword>
<name>A0A1T0CL13_9GAMM</name>
<evidence type="ECO:0000259" key="10">
    <source>
        <dbReference type="PROSITE" id="PS50076"/>
    </source>
</evidence>
<organism evidence="11 12">
    <name type="scientific">Moraxella pluranimalium</name>
    <dbReference type="NCBI Taxonomy" id="470453"/>
    <lineage>
        <taxon>Bacteria</taxon>
        <taxon>Pseudomonadati</taxon>
        <taxon>Pseudomonadota</taxon>
        <taxon>Gammaproteobacteria</taxon>
        <taxon>Moraxellales</taxon>
        <taxon>Moraxellaceae</taxon>
        <taxon>Moraxella</taxon>
    </lineage>
</organism>
<comment type="catalytic activity">
    <reaction evidence="1">
        <text>a 1,2-diacyl-sn-glycero-3-phosphocholine + H2O = a 1,2-diacyl-sn-glycero-3-phosphate + choline + H(+)</text>
        <dbReference type="Rhea" id="RHEA:14445"/>
        <dbReference type="ChEBI" id="CHEBI:15354"/>
        <dbReference type="ChEBI" id="CHEBI:15377"/>
        <dbReference type="ChEBI" id="CHEBI:15378"/>
        <dbReference type="ChEBI" id="CHEBI:57643"/>
        <dbReference type="ChEBI" id="CHEBI:58608"/>
        <dbReference type="EC" id="3.1.4.4"/>
    </reaction>
</comment>
<keyword evidence="6" id="KW-0443">Lipid metabolism</keyword>
<feature type="coiled-coil region" evidence="8">
    <location>
        <begin position="237"/>
        <end position="326"/>
    </location>
</feature>
<dbReference type="EMBL" id="MUYU01000023">
    <property type="protein sequence ID" value="OOS22993.1"/>
    <property type="molecule type" value="Genomic_DNA"/>
</dbReference>
<dbReference type="GO" id="GO:0006793">
    <property type="term" value="P:phosphorus metabolic process"/>
    <property type="evidence" value="ECO:0007669"/>
    <property type="project" value="UniProtKB-ARBA"/>
</dbReference>
<evidence type="ECO:0000256" key="5">
    <source>
        <dbReference type="ARBA" id="ARBA00022963"/>
    </source>
</evidence>
<gene>
    <name evidence="11" type="ORF">B0680_08805</name>
</gene>
<dbReference type="GO" id="GO:0004630">
    <property type="term" value="F:phospholipase D activity"/>
    <property type="evidence" value="ECO:0007669"/>
    <property type="project" value="UniProtKB-EC"/>
</dbReference>
<evidence type="ECO:0000256" key="3">
    <source>
        <dbReference type="ARBA" id="ARBA00012027"/>
    </source>
</evidence>
<dbReference type="Gene3D" id="1.10.287.110">
    <property type="entry name" value="DnaJ domain"/>
    <property type="match status" value="1"/>
</dbReference>
<dbReference type="RefSeq" id="WP_078254730.1">
    <property type="nucleotide sequence ID" value="NZ_MUYU01000023.1"/>
</dbReference>
<dbReference type="GO" id="GO:0016891">
    <property type="term" value="F:RNA endonuclease activity producing 5'-phosphomonoesters, hydrolytic mechanism"/>
    <property type="evidence" value="ECO:0007669"/>
    <property type="project" value="TreeGrafter"/>
</dbReference>
<dbReference type="InterPro" id="IPR036869">
    <property type="entry name" value="J_dom_sf"/>
</dbReference>
<keyword evidence="8" id="KW-0175">Coiled coil</keyword>
<dbReference type="AlphaFoldDB" id="A0A1T0CL13"/>
<dbReference type="Gene3D" id="3.30.870.10">
    <property type="entry name" value="Endonuclease Chain A"/>
    <property type="match status" value="1"/>
</dbReference>
<evidence type="ECO:0000256" key="7">
    <source>
        <dbReference type="ARBA" id="ARBA00023186"/>
    </source>
</evidence>
<keyword evidence="4" id="KW-0378">Hydrolase</keyword>
<dbReference type="SMART" id="SM00155">
    <property type="entry name" value="PLDc"/>
    <property type="match status" value="1"/>
</dbReference>
<dbReference type="Proteomes" id="UP000189800">
    <property type="component" value="Unassembled WGS sequence"/>
</dbReference>
<dbReference type="PROSITE" id="PS50035">
    <property type="entry name" value="PLD"/>
    <property type="match status" value="1"/>
</dbReference>
<dbReference type="OrthoDB" id="9762009at2"/>
<comment type="caution">
    <text evidence="11">The sequence shown here is derived from an EMBL/GenBank/DDBJ whole genome shotgun (WGS) entry which is preliminary data.</text>
</comment>
<dbReference type="PANTHER" id="PTHR43856">
    <property type="entry name" value="CARDIOLIPIN HYDROLASE"/>
    <property type="match status" value="1"/>
</dbReference>
<dbReference type="GO" id="GO:0016042">
    <property type="term" value="P:lipid catabolic process"/>
    <property type="evidence" value="ECO:0007669"/>
    <property type="project" value="UniProtKB-KW"/>
</dbReference>
<evidence type="ECO:0000259" key="9">
    <source>
        <dbReference type="PROSITE" id="PS50035"/>
    </source>
</evidence>
<evidence type="ECO:0000313" key="12">
    <source>
        <dbReference type="Proteomes" id="UP000189800"/>
    </source>
</evidence>
<evidence type="ECO:0000256" key="4">
    <source>
        <dbReference type="ARBA" id="ARBA00022801"/>
    </source>
</evidence>
<reference evidence="11 12" key="1">
    <citation type="submission" date="2017-02" db="EMBL/GenBank/DDBJ databases">
        <title>Draft genome sequence of Moraxella pluranimalium CCUG 54913T type strain.</title>
        <authorList>
            <person name="Salva-Serra F."/>
            <person name="Engstrom-Jakobsson H."/>
            <person name="Thorell K."/>
            <person name="Jaen-Luchoro D."/>
            <person name="Gonzales-Siles L."/>
            <person name="Karlsson R."/>
            <person name="Yazdan S."/>
            <person name="Boulund F."/>
            <person name="Johnning A."/>
            <person name="Engstrand L."/>
            <person name="Kristiansson E."/>
            <person name="Moore E."/>
        </authorList>
    </citation>
    <scope>NUCLEOTIDE SEQUENCE [LARGE SCALE GENOMIC DNA]</scope>
    <source>
        <strain evidence="11 12">CCUG 54913</strain>
    </source>
</reference>
<accession>A0A1T0CL13</accession>
<dbReference type="SUPFAM" id="SSF46565">
    <property type="entry name" value="Chaperone J-domain"/>
    <property type="match status" value="1"/>
</dbReference>
<evidence type="ECO:0000256" key="8">
    <source>
        <dbReference type="SAM" id="Coils"/>
    </source>
</evidence>
<dbReference type="STRING" id="470453.B0680_08805"/>
<dbReference type="CDD" id="cd09174">
    <property type="entry name" value="PLDc_Nuc_like_unchar2"/>
    <property type="match status" value="1"/>
</dbReference>
<feature type="coiled-coil region" evidence="8">
    <location>
        <begin position="381"/>
        <end position="408"/>
    </location>
</feature>
<comment type="similarity">
    <text evidence="2">Belongs to the phospholipase D family.</text>
</comment>
<dbReference type="EC" id="3.1.4.4" evidence="3"/>
<protein>
    <recommendedName>
        <fullName evidence="3">phospholipase D</fullName>
        <ecNumber evidence="3">3.1.4.4</ecNumber>
    </recommendedName>
</protein>
<feature type="domain" description="PLD phosphodiesterase" evidence="9">
    <location>
        <begin position="84"/>
        <end position="111"/>
    </location>
</feature>
<evidence type="ECO:0000256" key="1">
    <source>
        <dbReference type="ARBA" id="ARBA00000798"/>
    </source>
</evidence>
<feature type="domain" description="J" evidence="10">
    <location>
        <begin position="301"/>
        <end position="386"/>
    </location>
</feature>
<evidence type="ECO:0000256" key="2">
    <source>
        <dbReference type="ARBA" id="ARBA00008664"/>
    </source>
</evidence>
<keyword evidence="5" id="KW-0442">Lipid degradation</keyword>
<proteinExistence type="inferred from homology"/>
<evidence type="ECO:0000256" key="6">
    <source>
        <dbReference type="ARBA" id="ARBA00023098"/>
    </source>
</evidence>
<dbReference type="CDD" id="cd06257">
    <property type="entry name" value="DnaJ"/>
    <property type="match status" value="1"/>
</dbReference>
<dbReference type="Pfam" id="PF13091">
    <property type="entry name" value="PLDc_2"/>
    <property type="match status" value="1"/>
</dbReference>
<dbReference type="PROSITE" id="PS50076">
    <property type="entry name" value="DNAJ_2"/>
    <property type="match status" value="1"/>
</dbReference>